<evidence type="ECO:0000256" key="2">
    <source>
        <dbReference type="ARBA" id="ARBA00022448"/>
    </source>
</evidence>
<keyword evidence="6" id="KW-0406">Ion transport</keyword>
<dbReference type="OrthoDB" id="9810952at2"/>
<dbReference type="GO" id="GO:0008324">
    <property type="term" value="F:monoatomic cation transmembrane transporter activity"/>
    <property type="evidence" value="ECO:0007669"/>
    <property type="project" value="InterPro"/>
</dbReference>
<keyword evidence="7 8" id="KW-0472">Membrane</keyword>
<evidence type="ECO:0000256" key="7">
    <source>
        <dbReference type="ARBA" id="ARBA00023136"/>
    </source>
</evidence>
<dbReference type="EMBL" id="FNBM01000001">
    <property type="protein sequence ID" value="SDF02769.1"/>
    <property type="molecule type" value="Genomic_DNA"/>
</dbReference>
<feature type="transmembrane region" description="Helical" evidence="8">
    <location>
        <begin position="294"/>
        <end position="326"/>
    </location>
</feature>
<evidence type="ECO:0000313" key="10">
    <source>
        <dbReference type="Proteomes" id="UP000243378"/>
    </source>
</evidence>
<gene>
    <name evidence="9" type="ORF">SAMN05216381_0750</name>
</gene>
<feature type="transmembrane region" description="Helical" evidence="8">
    <location>
        <begin position="71"/>
        <end position="95"/>
    </location>
</feature>
<dbReference type="GO" id="GO:0005886">
    <property type="term" value="C:plasma membrane"/>
    <property type="evidence" value="ECO:0007669"/>
    <property type="project" value="UniProtKB-SubCell"/>
</dbReference>
<dbReference type="STRING" id="640205.SAMN05216381_0750"/>
<accession>A0A1G7HRY5</accession>
<feature type="transmembrane region" description="Helical" evidence="8">
    <location>
        <begin position="407"/>
        <end position="425"/>
    </location>
</feature>
<evidence type="ECO:0000256" key="4">
    <source>
        <dbReference type="ARBA" id="ARBA00022692"/>
    </source>
</evidence>
<keyword evidence="3" id="KW-1003">Cell membrane</keyword>
<feature type="transmembrane region" description="Helical" evidence="8">
    <location>
        <begin position="6"/>
        <end position="28"/>
    </location>
</feature>
<evidence type="ECO:0000313" key="9">
    <source>
        <dbReference type="EMBL" id="SDF02769.1"/>
    </source>
</evidence>
<evidence type="ECO:0000256" key="6">
    <source>
        <dbReference type="ARBA" id="ARBA00023065"/>
    </source>
</evidence>
<feature type="transmembrane region" description="Helical" evidence="8">
    <location>
        <begin position="40"/>
        <end position="59"/>
    </location>
</feature>
<proteinExistence type="predicted"/>
<keyword evidence="4 8" id="KW-0812">Transmembrane</keyword>
<dbReference type="GO" id="GO:0030001">
    <property type="term" value="P:metal ion transport"/>
    <property type="evidence" value="ECO:0007669"/>
    <property type="project" value="UniProtKB-ARBA"/>
</dbReference>
<sequence length="442" mass="46990">MKALLHPARVVALVFLLVILLGTGLLMLPISHAEGISAPWVTAFFTAVSAVCVTGLVVVDTGTYWSGFGQVVILMLFQLGGFGMMTLATLLGLMVNRSFRLRTKMVAQQESRTLAIGDVGSVAKLVLVVTLGMELLITLLLTLRLHLAYDLPLTEAAWSGLFHAISAFNNAGFSIHPDSLMRYASDALILLPVMTAIVIGGIGFPVLHDLRNRLRDPRHWSLHTKLTLSGTAVLLLCGFVGLLLSEWSNAATFGPMSVADKVLSAAFASVSARTAGFNSIDIGALTHESWALHYLLMFVGGGSAGTAGGVKVGTVAILLLMVIAEIRGRGDTEAFGRRICAAAQRQAITVLVLGSAMVVIGTLFILRTTDIATDKVIFEVVSAFGTVGLSTGITADLPESSQLMLTLLMYVGRVGIVTLAVSLAMGERRMPYRYPEEHPIVG</sequence>
<feature type="transmembrane region" description="Helical" evidence="8">
    <location>
        <begin position="187"/>
        <end position="207"/>
    </location>
</feature>
<feature type="transmembrane region" description="Helical" evidence="8">
    <location>
        <begin position="347"/>
        <end position="366"/>
    </location>
</feature>
<evidence type="ECO:0000256" key="3">
    <source>
        <dbReference type="ARBA" id="ARBA00022475"/>
    </source>
</evidence>
<protein>
    <submittedName>
        <fullName evidence="9">Potassium uptake protein, TrkH family</fullName>
    </submittedName>
</protein>
<evidence type="ECO:0000256" key="8">
    <source>
        <dbReference type="SAM" id="Phobius"/>
    </source>
</evidence>
<dbReference type="AlphaFoldDB" id="A0A1G7HRY5"/>
<dbReference type="RefSeq" id="WP_092364758.1">
    <property type="nucleotide sequence ID" value="NZ_FNBM01000001.1"/>
</dbReference>
<comment type="subcellular location">
    <subcellularLocation>
        <location evidence="1">Cell membrane</location>
        <topology evidence="1">Multi-pass membrane protein</topology>
    </subcellularLocation>
</comment>
<feature type="transmembrane region" description="Helical" evidence="8">
    <location>
        <begin position="228"/>
        <end position="247"/>
    </location>
</feature>
<evidence type="ECO:0000256" key="1">
    <source>
        <dbReference type="ARBA" id="ARBA00004651"/>
    </source>
</evidence>
<feature type="transmembrane region" description="Helical" evidence="8">
    <location>
        <begin position="122"/>
        <end position="143"/>
    </location>
</feature>
<organism evidence="9 10">
    <name type="scientific">Phytopseudomonas seleniipraecipitans</name>
    <dbReference type="NCBI Taxonomy" id="640205"/>
    <lineage>
        <taxon>Bacteria</taxon>
        <taxon>Pseudomonadati</taxon>
        <taxon>Pseudomonadota</taxon>
        <taxon>Gammaproteobacteria</taxon>
        <taxon>Pseudomonadales</taxon>
        <taxon>Pseudomonadaceae</taxon>
        <taxon>Phytopseudomonas</taxon>
    </lineage>
</organism>
<evidence type="ECO:0000256" key="5">
    <source>
        <dbReference type="ARBA" id="ARBA00022989"/>
    </source>
</evidence>
<dbReference type="PANTHER" id="PTHR32024:SF1">
    <property type="entry name" value="KTR SYSTEM POTASSIUM UPTAKE PROTEIN B"/>
    <property type="match status" value="1"/>
</dbReference>
<dbReference type="Proteomes" id="UP000243378">
    <property type="component" value="Unassembled WGS sequence"/>
</dbReference>
<reference evidence="9 10" key="1">
    <citation type="submission" date="2016-10" db="EMBL/GenBank/DDBJ databases">
        <authorList>
            <person name="de Groot N.N."/>
        </authorList>
    </citation>
    <scope>NUCLEOTIDE SEQUENCE [LARGE SCALE GENOMIC DNA]</scope>
    <source>
        <strain evidence="9 10">LMG 25475</strain>
    </source>
</reference>
<dbReference type="Pfam" id="PF02386">
    <property type="entry name" value="TrkH"/>
    <property type="match status" value="1"/>
</dbReference>
<keyword evidence="2" id="KW-0813">Transport</keyword>
<dbReference type="InterPro" id="IPR003445">
    <property type="entry name" value="Cat_transpt"/>
</dbReference>
<name>A0A1G7HRY5_9GAMM</name>
<keyword evidence="5 8" id="KW-1133">Transmembrane helix</keyword>
<dbReference type="PANTHER" id="PTHR32024">
    <property type="entry name" value="TRK SYSTEM POTASSIUM UPTAKE PROTEIN TRKG-RELATED"/>
    <property type="match status" value="1"/>
</dbReference>